<dbReference type="PANTHER" id="PTHR37291:SF1">
    <property type="entry name" value="TYPE IV METHYL-DIRECTED RESTRICTION ENZYME ECOKMCRB SUBUNIT"/>
    <property type="match status" value="1"/>
</dbReference>
<name>A0ABY4GGY2_9BACI</name>
<accession>A0ABY4GGY2</accession>
<dbReference type="InterPro" id="IPR027417">
    <property type="entry name" value="P-loop_NTPase"/>
</dbReference>
<evidence type="ECO:0000313" key="2">
    <source>
        <dbReference type="EMBL" id="UOQ83588.1"/>
    </source>
</evidence>
<dbReference type="PANTHER" id="PTHR37291">
    <property type="entry name" value="5-METHYLCYTOSINE-SPECIFIC RESTRICTION ENZYME B"/>
    <property type="match status" value="1"/>
</dbReference>
<sequence length="311" mass="36562">MEQRIVSKEPSAEYQIESNVKTIDYGIEDIQKDLFMSSEKIEDAKDALDYKQNIILQGPPGAGKTFVAKRLAYYHLGEKRPENVEMIQFHPSYSYEEFIQGFKPNSDGKFVLQNGVFYRFCEKARKKPEENFYFIIDEINRGNLSKIFGEVMMLIEKDKRGNEFGIQTTYMKGDDRFYIPKNLYLIGTMNTADRSLAMVDYALRRRFAFIDVEPGFESDTFNEFLQSKGVSHGFIQEICNLMKEVNNEIINDSMQLGKGYEVGHSYFCPNEKVTDESSWFERVIRMEIEPLLREYWFDQEDKVNELLRKYI</sequence>
<protein>
    <submittedName>
        <fullName evidence="2">AAA family ATPase</fullName>
    </submittedName>
</protein>
<dbReference type="Gene3D" id="3.40.50.300">
    <property type="entry name" value="P-loop containing nucleotide triphosphate hydrolases"/>
    <property type="match status" value="1"/>
</dbReference>
<dbReference type="Pfam" id="PF07728">
    <property type="entry name" value="AAA_5"/>
    <property type="match status" value="1"/>
</dbReference>
<dbReference type="SUPFAM" id="SSF52540">
    <property type="entry name" value="P-loop containing nucleoside triphosphate hydrolases"/>
    <property type="match status" value="1"/>
</dbReference>
<organism evidence="2 3">
    <name type="scientific">Gracilibacillus salinarum</name>
    <dbReference type="NCBI Taxonomy" id="2932255"/>
    <lineage>
        <taxon>Bacteria</taxon>
        <taxon>Bacillati</taxon>
        <taxon>Bacillota</taxon>
        <taxon>Bacilli</taxon>
        <taxon>Bacillales</taxon>
        <taxon>Bacillaceae</taxon>
        <taxon>Gracilibacillus</taxon>
    </lineage>
</organism>
<dbReference type="InterPro" id="IPR003593">
    <property type="entry name" value="AAA+_ATPase"/>
</dbReference>
<gene>
    <name evidence="2" type="ORF">MUN87_12565</name>
</gene>
<dbReference type="InterPro" id="IPR052934">
    <property type="entry name" value="Methyl-DNA_Rec/Restrict_Enz"/>
</dbReference>
<dbReference type="InterPro" id="IPR011704">
    <property type="entry name" value="ATPase_dyneun-rel_AAA"/>
</dbReference>
<dbReference type="RefSeq" id="WP_244740589.1">
    <property type="nucleotide sequence ID" value="NZ_CP095071.1"/>
</dbReference>
<evidence type="ECO:0000259" key="1">
    <source>
        <dbReference type="SMART" id="SM00382"/>
    </source>
</evidence>
<reference evidence="2 3" key="1">
    <citation type="submission" date="2022-04" db="EMBL/GenBank/DDBJ databases">
        <title>Gracilibacillus sp. isolated from saltern.</title>
        <authorList>
            <person name="Won M."/>
            <person name="Lee C.-M."/>
            <person name="Woen H.-Y."/>
            <person name="Kwon S.-W."/>
        </authorList>
    </citation>
    <scope>NUCLEOTIDE SEQUENCE [LARGE SCALE GENOMIC DNA]</scope>
    <source>
        <strain evidence="2 3">SSPM10-3</strain>
    </source>
</reference>
<dbReference type="Proteomes" id="UP000831537">
    <property type="component" value="Chromosome"/>
</dbReference>
<dbReference type="SMART" id="SM00382">
    <property type="entry name" value="AAA"/>
    <property type="match status" value="1"/>
</dbReference>
<evidence type="ECO:0000313" key="3">
    <source>
        <dbReference type="Proteomes" id="UP000831537"/>
    </source>
</evidence>
<proteinExistence type="predicted"/>
<dbReference type="EMBL" id="CP095071">
    <property type="protein sequence ID" value="UOQ83588.1"/>
    <property type="molecule type" value="Genomic_DNA"/>
</dbReference>
<feature type="domain" description="AAA+ ATPase" evidence="1">
    <location>
        <begin position="50"/>
        <end position="213"/>
    </location>
</feature>
<dbReference type="CDD" id="cd00009">
    <property type="entry name" value="AAA"/>
    <property type="match status" value="1"/>
</dbReference>
<keyword evidence="3" id="KW-1185">Reference proteome</keyword>